<accession>A0A4U0ULV5</accession>
<feature type="region of interest" description="Disordered" evidence="1">
    <location>
        <begin position="1"/>
        <end position="23"/>
    </location>
</feature>
<feature type="region of interest" description="Disordered" evidence="1">
    <location>
        <begin position="180"/>
        <end position="214"/>
    </location>
</feature>
<dbReference type="Proteomes" id="UP000310066">
    <property type="component" value="Unassembled WGS sequence"/>
</dbReference>
<reference evidence="2 3" key="1">
    <citation type="submission" date="2017-03" db="EMBL/GenBank/DDBJ databases">
        <title>Genomes of endolithic fungi from Antarctica.</title>
        <authorList>
            <person name="Coleine C."/>
            <person name="Masonjones S."/>
            <person name="Stajich J.E."/>
        </authorList>
    </citation>
    <scope>NUCLEOTIDE SEQUENCE [LARGE SCALE GENOMIC DNA]</scope>
    <source>
        <strain evidence="2 3">CCFEE 5311</strain>
    </source>
</reference>
<protein>
    <submittedName>
        <fullName evidence="2">Uncharacterized protein</fullName>
    </submittedName>
</protein>
<organism evidence="2 3">
    <name type="scientific">Friedmanniomyces endolithicus</name>
    <dbReference type="NCBI Taxonomy" id="329885"/>
    <lineage>
        <taxon>Eukaryota</taxon>
        <taxon>Fungi</taxon>
        <taxon>Dikarya</taxon>
        <taxon>Ascomycota</taxon>
        <taxon>Pezizomycotina</taxon>
        <taxon>Dothideomycetes</taxon>
        <taxon>Dothideomycetidae</taxon>
        <taxon>Mycosphaerellales</taxon>
        <taxon>Teratosphaeriaceae</taxon>
        <taxon>Friedmanniomyces</taxon>
    </lineage>
</organism>
<comment type="caution">
    <text evidence="2">The sequence shown here is derived from an EMBL/GenBank/DDBJ whole genome shotgun (WGS) entry which is preliminary data.</text>
</comment>
<dbReference type="EMBL" id="NAJP01000058">
    <property type="protein sequence ID" value="TKA36587.1"/>
    <property type="molecule type" value="Genomic_DNA"/>
</dbReference>
<evidence type="ECO:0000256" key="1">
    <source>
        <dbReference type="SAM" id="MobiDB-lite"/>
    </source>
</evidence>
<proteinExistence type="predicted"/>
<feature type="compositionally biased region" description="Basic and acidic residues" evidence="1">
    <location>
        <begin position="497"/>
        <end position="530"/>
    </location>
</feature>
<sequence length="530" mass="57484">MSTVAISGTTRNGSILQPTGDTASATNKPIAIALSSNVSSAPTVAASQPGATTLANDLYAGRPILAKVYSVLNAGDPSSVNAFLDKSGYEITPEGMQQVLSSTQPGPGFDIRSFGGLYKFTAPDELTSYALRLDPTTTKIYIGATAVNNTTDSRGHVLFEFQSLRYDLVFANPTGLASQPKVDTVKGTRTTLGDPKGPTSDVTAEQQDASSPPQDWAEMKGSLQAAYVLSLFGLSWTVLFTLIGEYRNWKDKKEALAKDEVAKRIEKLSEPVKKSLKATNELVLKLAELSDPGGSIDVDRGVVEEAVTAGIKAQLDLLNKDPGLLTAADRSRITAKAAEAMREAVRTEYLDEARPLVLDYLGGLGDLLGDDALEAAVEHHADLHMSEIANKLRNLDAGSPWLQATIDAVVANAGKEAYRELGDLAKASQTATEAIIEQNKQDRAKNEWKLLEYKSQFEERKMSEAEMSAHQDEHDAVLGRLENQMQSAEQELNRQQQQEEWHREEEADFGKEAEEAKKQAEEHAVEAFGE</sequence>
<feature type="compositionally biased region" description="Polar residues" evidence="1">
    <location>
        <begin position="200"/>
        <end position="213"/>
    </location>
</feature>
<feature type="compositionally biased region" description="Low complexity" evidence="1">
    <location>
        <begin position="486"/>
        <end position="496"/>
    </location>
</feature>
<evidence type="ECO:0000313" key="2">
    <source>
        <dbReference type="EMBL" id="TKA36587.1"/>
    </source>
</evidence>
<evidence type="ECO:0000313" key="3">
    <source>
        <dbReference type="Proteomes" id="UP000310066"/>
    </source>
</evidence>
<gene>
    <name evidence="2" type="ORF">B0A54_11830</name>
</gene>
<dbReference type="OrthoDB" id="3887633at2759"/>
<feature type="region of interest" description="Disordered" evidence="1">
    <location>
        <begin position="481"/>
        <end position="530"/>
    </location>
</feature>
<dbReference type="AlphaFoldDB" id="A0A4U0ULV5"/>
<name>A0A4U0ULV5_9PEZI</name>